<dbReference type="EMBL" id="SZPZ01000001">
    <property type="protein sequence ID" value="TKK83247.1"/>
    <property type="molecule type" value="Genomic_DNA"/>
</dbReference>
<protein>
    <submittedName>
        <fullName evidence="1">Uncharacterized protein</fullName>
    </submittedName>
</protein>
<evidence type="ECO:0000313" key="2">
    <source>
        <dbReference type="EMBL" id="TKK83247.1"/>
    </source>
</evidence>
<keyword evidence="3" id="KW-1185">Reference proteome</keyword>
<dbReference type="OrthoDB" id="3830621at2"/>
<evidence type="ECO:0000313" key="1">
    <source>
        <dbReference type="EMBL" id="TKK79177.1"/>
    </source>
</evidence>
<dbReference type="RefSeq" id="WP_137253932.1">
    <property type="nucleotide sequence ID" value="NZ_JBHSPQ010000001.1"/>
</dbReference>
<dbReference type="EMBL" id="SZPZ01000002">
    <property type="protein sequence ID" value="TKK79177.1"/>
    <property type="molecule type" value="Genomic_DNA"/>
</dbReference>
<dbReference type="Proteomes" id="UP000305836">
    <property type="component" value="Unassembled WGS sequence"/>
</dbReference>
<reference evidence="1 3" key="1">
    <citation type="submission" date="2019-04" db="EMBL/GenBank/DDBJ databases">
        <title>Kribbella sp. NEAU-THZ 27 nov., a novel actinomycete isolated from soil.</title>
        <authorList>
            <person name="Duan L."/>
        </authorList>
    </citation>
    <scope>NUCLEOTIDE SEQUENCE [LARGE SCALE GENOMIC DNA]</scope>
    <source>
        <strain evidence="1">NEAU-THZ 27</strain>
        <strain evidence="3">NEAU-THZ27</strain>
    </source>
</reference>
<sequence>MTSKGIGDVRRVLGQPQSWIDQHFARPAPDLPDSGGDPLVDFLSYQIRRWESEVATESREYSQGPGGAAFLRWALNIRRQCNALRLVLAQYAEARAADAPETLVLREQLDHLATAFNSHPDWRATWD</sequence>
<gene>
    <name evidence="2" type="ORF">FDA38_11110</name>
    <name evidence="1" type="ORF">FDA38_12155</name>
</gene>
<name>A0A4U3LWV7_9ACTN</name>
<proteinExistence type="predicted"/>
<evidence type="ECO:0000313" key="3">
    <source>
        <dbReference type="Proteomes" id="UP000305836"/>
    </source>
</evidence>
<organism evidence="1 3">
    <name type="scientific">Kribbella jiaozuonensis</name>
    <dbReference type="NCBI Taxonomy" id="2575441"/>
    <lineage>
        <taxon>Bacteria</taxon>
        <taxon>Bacillati</taxon>
        <taxon>Actinomycetota</taxon>
        <taxon>Actinomycetes</taxon>
        <taxon>Propionibacteriales</taxon>
        <taxon>Kribbellaceae</taxon>
        <taxon>Kribbella</taxon>
    </lineage>
</organism>
<dbReference type="AlphaFoldDB" id="A0A4U3LWV7"/>
<comment type="caution">
    <text evidence="1">The sequence shown here is derived from an EMBL/GenBank/DDBJ whole genome shotgun (WGS) entry which is preliminary data.</text>
</comment>
<accession>A0A4U3LWV7</accession>